<reference evidence="2" key="1">
    <citation type="journal article" date="2019" name="Int. J. Syst. Evol. Microbiol.">
        <title>The Global Catalogue of Microorganisms (GCM) 10K type strain sequencing project: providing services to taxonomists for standard genome sequencing and annotation.</title>
        <authorList>
            <consortium name="The Broad Institute Genomics Platform"/>
            <consortium name="The Broad Institute Genome Sequencing Center for Infectious Disease"/>
            <person name="Wu L."/>
            <person name="Ma J."/>
        </authorList>
    </citation>
    <scope>NUCLEOTIDE SEQUENCE [LARGE SCALE GENOMIC DNA]</scope>
    <source>
        <strain evidence="2">NBRC 102520</strain>
    </source>
</reference>
<dbReference type="Proteomes" id="UP001156905">
    <property type="component" value="Unassembled WGS sequence"/>
</dbReference>
<keyword evidence="2" id="KW-1185">Reference proteome</keyword>
<protein>
    <recommendedName>
        <fullName evidence="3">TIR domain-containing protein</fullName>
    </recommendedName>
</protein>
<gene>
    <name evidence="1" type="ORF">GCM10007857_19910</name>
</gene>
<evidence type="ECO:0000313" key="1">
    <source>
        <dbReference type="EMBL" id="GLR85281.1"/>
    </source>
</evidence>
<comment type="caution">
    <text evidence="1">The sequence shown here is derived from an EMBL/GenBank/DDBJ whole genome shotgun (WGS) entry which is preliminary data.</text>
</comment>
<name>A0ABQ6AYK8_9BRAD</name>
<organism evidence="1 2">
    <name type="scientific">Bradyrhizobium iriomotense</name>
    <dbReference type="NCBI Taxonomy" id="441950"/>
    <lineage>
        <taxon>Bacteria</taxon>
        <taxon>Pseudomonadati</taxon>
        <taxon>Pseudomonadota</taxon>
        <taxon>Alphaproteobacteria</taxon>
        <taxon>Hyphomicrobiales</taxon>
        <taxon>Nitrobacteraceae</taxon>
        <taxon>Bradyrhizobium</taxon>
    </lineage>
</organism>
<evidence type="ECO:0000313" key="2">
    <source>
        <dbReference type="Proteomes" id="UP001156905"/>
    </source>
</evidence>
<sequence length="257" mass="28123">MRRLGLEVTKPTDLVKIFDRLCLLPAPSKIHVDRSELLTGTIPYPALIGVTSLFEVWGRSIDMQNWIADAEAYDLDFTGATTIRSWDNASRPSWRDYPSFESSDRSPNCHLAIIASCEGEAILWAAEVARRKTEIEAATGKRVTSVSWVATDIVPVGTLAEARLSFAPIFADVWIVLSLSTRFEQCGTTNRIVRAAIAGGHEMYVLMIDQQKENLKRIPAKAVKPPKGQATDLPIFAGGVFSADLPGVIESVTGYGS</sequence>
<evidence type="ECO:0008006" key="3">
    <source>
        <dbReference type="Google" id="ProtNLM"/>
    </source>
</evidence>
<dbReference type="EMBL" id="BSOW01000005">
    <property type="protein sequence ID" value="GLR85281.1"/>
    <property type="molecule type" value="Genomic_DNA"/>
</dbReference>
<accession>A0ABQ6AYK8</accession>
<proteinExistence type="predicted"/>